<sequence>MTNSNNINNQFARFVSTSPLSSIPHDPSVTLASNCVRDFFGPTVQLVADALMSRSGGSTLAQIIALIETKAYISGERSNERQKIMRLAKMRSSTINTMNSNGDPPSPASVRASLLTLIQHSIVNVKKRTRSFTTSKKSKHAVTRHKSTYLYEIDIDRARIFPRYPQFVEYIKKQQDETAAILVEEMLVQGRVRTVQAITLTVEQIQKQQEDDKGETSSSRSDHRYTSRQAVLESFLRLARNGYIEEVSKVKEMKEDDDEGETEFERPVVTANSNDDGFDHDEDPTVVSLLRTGPYKNLPSKAIWRINTDMFHEQMRAVRLGWLVAERYNHKIQSSGSIVSAALKLAAHNRFGNTNLKSSSNNANNSHGNSSIGAIDFESIHNFTVEKIPRFLPKTIVQNLEKKEGGVIDNIYKALVELTQESNPVVVEQVEVAPGQPGQCKFQIQTRRLVEYLRDRIVHQIVWDTHGEIAARICSILRSNGYMESDQIAAASMNPAKDTLELLYCLYRDNYIDLFNINQGKQHNVSSMIYLWGYSRHRCTRTAADNVCKALCNMRLRRQHEVEVGSNWIEREKEADATDENDNEADKLMKARFWQGLERLDNAAIQLDETLIILKDY</sequence>
<dbReference type="InterPro" id="IPR055207">
    <property type="entry name" value="POLR3C_WHD"/>
</dbReference>
<feature type="domain" description="DNA-directed RNA polymerase III subunit RPC3 winged-helix" evidence="7">
    <location>
        <begin position="458"/>
        <end position="533"/>
    </location>
</feature>
<keyword evidence="2 5" id="KW-0240">DNA-directed RNA polymerase</keyword>
<keyword evidence="4 5" id="KW-0539">Nucleus</keyword>
<dbReference type="PANTHER" id="PTHR12949">
    <property type="entry name" value="RNA POLYMERASE III DNA DIRECTED -RELATED"/>
    <property type="match status" value="1"/>
</dbReference>
<feature type="compositionally biased region" description="Basic and acidic residues" evidence="6">
    <location>
        <begin position="208"/>
        <end position="225"/>
    </location>
</feature>
<accession>A0A448Z7D5</accession>
<dbReference type="InterPro" id="IPR036388">
    <property type="entry name" value="WH-like_DNA-bd_sf"/>
</dbReference>
<evidence type="ECO:0000313" key="9">
    <source>
        <dbReference type="Proteomes" id="UP000291116"/>
    </source>
</evidence>
<evidence type="ECO:0000259" key="7">
    <source>
        <dbReference type="Pfam" id="PF22536"/>
    </source>
</evidence>
<dbReference type="GO" id="GO:0005666">
    <property type="term" value="C:RNA polymerase III complex"/>
    <property type="evidence" value="ECO:0007669"/>
    <property type="project" value="UniProtKB-UniRule"/>
</dbReference>
<comment type="function">
    <text evidence="5">DNA-dependent RNA polymerase catalyzes the transcription of DNA into RNA using the four ribonucleoside triphosphates as substrates. Specific core component of RNA polymerase III which synthesizes small RNAs, such as 5S rRNA and tRNAs.</text>
</comment>
<dbReference type="Proteomes" id="UP000291116">
    <property type="component" value="Unassembled WGS sequence"/>
</dbReference>
<comment type="subunit">
    <text evidence="5">Component of the RNA polymerase III (Pol III) complex consisting of 17 subunits.</text>
</comment>
<evidence type="ECO:0000256" key="3">
    <source>
        <dbReference type="ARBA" id="ARBA00023163"/>
    </source>
</evidence>
<feature type="region of interest" description="Disordered" evidence="6">
    <location>
        <begin position="205"/>
        <end position="226"/>
    </location>
</feature>
<dbReference type="OrthoDB" id="272392at2759"/>
<dbReference type="Pfam" id="PF22536">
    <property type="entry name" value="WHD_POLR3C"/>
    <property type="match status" value="1"/>
</dbReference>
<keyword evidence="3 5" id="KW-0804">Transcription</keyword>
<protein>
    <recommendedName>
        <fullName evidence="5">DNA-directed RNA polymerase III subunit RPC3</fullName>
        <shortName evidence="5">RNA polymerase III subunit C3</shortName>
    </recommendedName>
</protein>
<comment type="similarity">
    <text evidence="5">Belongs to the eukaryotic RPC3/POLR3C RNA polymerase subunit family.</text>
</comment>
<dbReference type="Gene3D" id="1.10.10.10">
    <property type="entry name" value="Winged helix-like DNA-binding domain superfamily/Winged helix DNA-binding domain"/>
    <property type="match status" value="3"/>
</dbReference>
<gene>
    <name evidence="8" type="ORF">PSNMU_V1.4_AUG-EV-PASAV3_0047890</name>
</gene>
<comment type="subcellular location">
    <subcellularLocation>
        <location evidence="1 5">Nucleus</location>
    </subcellularLocation>
</comment>
<evidence type="ECO:0000256" key="2">
    <source>
        <dbReference type="ARBA" id="ARBA00022478"/>
    </source>
</evidence>
<evidence type="ECO:0000256" key="6">
    <source>
        <dbReference type="SAM" id="MobiDB-lite"/>
    </source>
</evidence>
<dbReference type="PANTHER" id="PTHR12949:SF0">
    <property type="entry name" value="DNA-DIRECTED RNA POLYMERASE III SUBUNIT RPC3"/>
    <property type="match status" value="1"/>
</dbReference>
<evidence type="ECO:0000256" key="5">
    <source>
        <dbReference type="RuleBase" id="RU367076"/>
    </source>
</evidence>
<evidence type="ECO:0000256" key="4">
    <source>
        <dbReference type="ARBA" id="ARBA00023242"/>
    </source>
</evidence>
<dbReference type="GO" id="GO:0003697">
    <property type="term" value="F:single-stranded DNA binding"/>
    <property type="evidence" value="ECO:0007669"/>
    <property type="project" value="UniProtKB-UniRule"/>
</dbReference>
<name>A0A448Z7D5_9STRA</name>
<keyword evidence="9" id="KW-1185">Reference proteome</keyword>
<evidence type="ECO:0000313" key="8">
    <source>
        <dbReference type="EMBL" id="VEU37954.1"/>
    </source>
</evidence>
<dbReference type="EMBL" id="CAACVS010000148">
    <property type="protein sequence ID" value="VEU37954.1"/>
    <property type="molecule type" value="Genomic_DNA"/>
</dbReference>
<organism evidence="8 9">
    <name type="scientific">Pseudo-nitzschia multistriata</name>
    <dbReference type="NCBI Taxonomy" id="183589"/>
    <lineage>
        <taxon>Eukaryota</taxon>
        <taxon>Sar</taxon>
        <taxon>Stramenopiles</taxon>
        <taxon>Ochrophyta</taxon>
        <taxon>Bacillariophyta</taxon>
        <taxon>Bacillariophyceae</taxon>
        <taxon>Bacillariophycidae</taxon>
        <taxon>Bacillariales</taxon>
        <taxon>Bacillariaceae</taxon>
        <taxon>Pseudo-nitzschia</taxon>
    </lineage>
</organism>
<proteinExistence type="inferred from homology"/>
<reference evidence="8 9" key="1">
    <citation type="submission" date="2019-01" db="EMBL/GenBank/DDBJ databases">
        <authorList>
            <person name="Ferrante I. M."/>
        </authorList>
    </citation>
    <scope>NUCLEOTIDE SEQUENCE [LARGE SCALE GENOMIC DNA]</scope>
    <source>
        <strain evidence="8 9">B856</strain>
    </source>
</reference>
<dbReference type="AlphaFoldDB" id="A0A448Z7D5"/>
<dbReference type="InterPro" id="IPR039748">
    <property type="entry name" value="RPC3"/>
</dbReference>
<evidence type="ECO:0000256" key="1">
    <source>
        <dbReference type="ARBA" id="ARBA00004123"/>
    </source>
</evidence>